<evidence type="ECO:0000313" key="7">
    <source>
        <dbReference type="Proteomes" id="UP000280881"/>
    </source>
</evidence>
<protein>
    <recommendedName>
        <fullName evidence="4 5">Large ribosomal subunit protein uL29</fullName>
    </recommendedName>
</protein>
<evidence type="ECO:0000256" key="1">
    <source>
        <dbReference type="ARBA" id="ARBA00009254"/>
    </source>
</evidence>
<dbReference type="CDD" id="cd00427">
    <property type="entry name" value="Ribosomal_L29_HIP"/>
    <property type="match status" value="1"/>
</dbReference>
<dbReference type="InterPro" id="IPR036049">
    <property type="entry name" value="Ribosomal_uL29_sf"/>
</dbReference>
<dbReference type="Proteomes" id="UP000280881">
    <property type="component" value="Unassembled WGS sequence"/>
</dbReference>
<evidence type="ECO:0000256" key="4">
    <source>
        <dbReference type="ARBA" id="ARBA00035204"/>
    </source>
</evidence>
<dbReference type="HAMAP" id="MF_00374">
    <property type="entry name" value="Ribosomal_uL29"/>
    <property type="match status" value="1"/>
</dbReference>
<dbReference type="Gene3D" id="1.10.287.310">
    <property type="match status" value="1"/>
</dbReference>
<evidence type="ECO:0000256" key="5">
    <source>
        <dbReference type="HAMAP-Rule" id="MF_00374"/>
    </source>
</evidence>
<dbReference type="PANTHER" id="PTHR10916">
    <property type="entry name" value="60S RIBOSOMAL PROTEIN L35/50S RIBOSOMAL PROTEIN L29"/>
    <property type="match status" value="1"/>
</dbReference>
<dbReference type="OrthoDB" id="9815192at2"/>
<name>A0A420W737_9BACT</name>
<evidence type="ECO:0000256" key="3">
    <source>
        <dbReference type="ARBA" id="ARBA00023274"/>
    </source>
</evidence>
<keyword evidence="2 5" id="KW-0689">Ribosomal protein</keyword>
<comment type="similarity">
    <text evidence="1 5">Belongs to the universal ribosomal protein uL29 family.</text>
</comment>
<dbReference type="AlphaFoldDB" id="A0A420W737"/>
<dbReference type="SUPFAM" id="SSF46561">
    <property type="entry name" value="Ribosomal protein L29 (L29p)"/>
    <property type="match status" value="1"/>
</dbReference>
<dbReference type="EMBL" id="RBIE01000002">
    <property type="protein sequence ID" value="RKQ61901.1"/>
    <property type="molecule type" value="Genomic_DNA"/>
</dbReference>
<comment type="caution">
    <text evidence="6">The sequence shown here is derived from an EMBL/GenBank/DDBJ whole genome shotgun (WGS) entry which is preliminary data.</text>
</comment>
<dbReference type="GO" id="GO:0006412">
    <property type="term" value="P:translation"/>
    <property type="evidence" value="ECO:0007669"/>
    <property type="project" value="UniProtKB-UniRule"/>
</dbReference>
<dbReference type="FunFam" id="1.10.287.310:FF:000001">
    <property type="entry name" value="50S ribosomal protein L29"/>
    <property type="match status" value="1"/>
</dbReference>
<evidence type="ECO:0000256" key="2">
    <source>
        <dbReference type="ARBA" id="ARBA00022980"/>
    </source>
</evidence>
<dbReference type="Pfam" id="PF00831">
    <property type="entry name" value="Ribosomal_L29"/>
    <property type="match status" value="1"/>
</dbReference>
<dbReference type="GO" id="GO:0022625">
    <property type="term" value="C:cytosolic large ribosomal subunit"/>
    <property type="evidence" value="ECO:0007669"/>
    <property type="project" value="TreeGrafter"/>
</dbReference>
<dbReference type="GO" id="GO:0003735">
    <property type="term" value="F:structural constituent of ribosome"/>
    <property type="evidence" value="ECO:0007669"/>
    <property type="project" value="InterPro"/>
</dbReference>
<dbReference type="InterPro" id="IPR001854">
    <property type="entry name" value="Ribosomal_uL29"/>
</dbReference>
<proteinExistence type="inferred from homology"/>
<keyword evidence="7" id="KW-1185">Reference proteome</keyword>
<dbReference type="PANTHER" id="PTHR10916:SF0">
    <property type="entry name" value="LARGE RIBOSOMAL SUBUNIT PROTEIN UL29C"/>
    <property type="match status" value="1"/>
</dbReference>
<dbReference type="PROSITE" id="PS00579">
    <property type="entry name" value="RIBOSOMAL_L29"/>
    <property type="match status" value="1"/>
</dbReference>
<reference evidence="6 7" key="1">
    <citation type="submission" date="2018-10" db="EMBL/GenBank/DDBJ databases">
        <title>Genomic Encyclopedia of Type Strains, Phase IV (KMG-IV): sequencing the most valuable type-strain genomes for metagenomic binning, comparative biology and taxonomic classification.</title>
        <authorList>
            <person name="Goeker M."/>
        </authorList>
    </citation>
    <scope>NUCLEOTIDE SEQUENCE [LARGE SCALE GENOMIC DNA]</scope>
    <source>
        <strain evidence="6 7">DSM 15521</strain>
    </source>
</reference>
<dbReference type="InterPro" id="IPR050063">
    <property type="entry name" value="Ribosomal_protein_uL29"/>
</dbReference>
<sequence length="66" mass="8014">MKKYTEELRQKSTEELQKMVVELKEKLLKLRFKNVFGQLENPMEIRKVRRQIARILTILRERGVKA</sequence>
<evidence type="ECO:0000313" key="6">
    <source>
        <dbReference type="EMBL" id="RKQ61901.1"/>
    </source>
</evidence>
<accession>A0A420W737</accession>
<organism evidence="6 7">
    <name type="scientific">Thermovibrio guaymasensis</name>
    <dbReference type="NCBI Taxonomy" id="240167"/>
    <lineage>
        <taxon>Bacteria</taxon>
        <taxon>Pseudomonadati</taxon>
        <taxon>Aquificota</taxon>
        <taxon>Aquificia</taxon>
        <taxon>Desulfurobacteriales</taxon>
        <taxon>Desulfurobacteriaceae</taxon>
        <taxon>Thermovibrio</taxon>
    </lineage>
</organism>
<gene>
    <name evidence="5" type="primary">rpmC</name>
    <name evidence="6" type="ORF">C7457_1361</name>
</gene>
<dbReference type="NCBIfam" id="TIGR00012">
    <property type="entry name" value="L29"/>
    <property type="match status" value="1"/>
</dbReference>
<keyword evidence="3 5" id="KW-0687">Ribonucleoprotein</keyword>
<dbReference type="RefSeq" id="WP_121171361.1">
    <property type="nucleotide sequence ID" value="NZ_RBIE01000002.1"/>
</dbReference>
<dbReference type="InterPro" id="IPR018254">
    <property type="entry name" value="Ribosomal_uL29_CS"/>
</dbReference>